<proteinExistence type="predicted"/>
<sequence>MEALTTASSSMTKSREAWDLFHERVGTCMAHLSTTAALMGQARQEPGAAAKVPPAVVSSLQESLESLSRLQEESRLRSAAAARVAAGVQRAGMAGGGAAGATGDAEEEGEEGGTGTSSNTAEAVFLRSGGVVALHKAERTQVEAKVSALNVQGLRRWKEVMEAMGEGGGDDDVEVEVEVDAAAPSTKCPVTGMDMVNPLRSRDCPHSYSLQGIVQHILVRNNAPASARNAPPSLDLLGTSTAPCPVAGCTHVIGAASLEKDYDAEMRLRRSQVEAANTAAAVPADFEEIDEA</sequence>
<gene>
    <name evidence="1" type="ORF">I4F81_010029</name>
</gene>
<evidence type="ECO:0000313" key="1">
    <source>
        <dbReference type="EMBL" id="KAK1867522.1"/>
    </source>
</evidence>
<dbReference type="EMBL" id="CM020620">
    <property type="protein sequence ID" value="KAK1867522.1"/>
    <property type="molecule type" value="Genomic_DNA"/>
</dbReference>
<dbReference type="Proteomes" id="UP000798662">
    <property type="component" value="Chromosome 3"/>
</dbReference>
<evidence type="ECO:0000313" key="2">
    <source>
        <dbReference type="Proteomes" id="UP000798662"/>
    </source>
</evidence>
<accession>A0ACC3CCN5</accession>
<organism evidence="1 2">
    <name type="scientific">Pyropia yezoensis</name>
    <name type="common">Susabi-nori</name>
    <name type="synonym">Porphyra yezoensis</name>
    <dbReference type="NCBI Taxonomy" id="2788"/>
    <lineage>
        <taxon>Eukaryota</taxon>
        <taxon>Rhodophyta</taxon>
        <taxon>Bangiophyceae</taxon>
        <taxon>Bangiales</taxon>
        <taxon>Bangiaceae</taxon>
        <taxon>Pyropia</taxon>
    </lineage>
</organism>
<keyword evidence="2" id="KW-1185">Reference proteome</keyword>
<reference evidence="1" key="1">
    <citation type="submission" date="2019-11" db="EMBL/GenBank/DDBJ databases">
        <title>Nori genome reveals adaptations in red seaweeds to the harsh intertidal environment.</title>
        <authorList>
            <person name="Wang D."/>
            <person name="Mao Y."/>
        </authorList>
    </citation>
    <scope>NUCLEOTIDE SEQUENCE</scope>
    <source>
        <tissue evidence="1">Gametophyte</tissue>
    </source>
</reference>
<comment type="caution">
    <text evidence="1">The sequence shown here is derived from an EMBL/GenBank/DDBJ whole genome shotgun (WGS) entry which is preliminary data.</text>
</comment>
<protein>
    <submittedName>
        <fullName evidence="1">Uncharacterized protein</fullName>
    </submittedName>
</protein>
<name>A0ACC3CCN5_PYRYE</name>